<accession>A0ABR1R4A4</accession>
<evidence type="ECO:0000313" key="1">
    <source>
        <dbReference type="EMBL" id="KAK7999041.1"/>
    </source>
</evidence>
<proteinExistence type="predicted"/>
<name>A0ABR1R4A4_9PEZI</name>
<dbReference type="PANTHER" id="PTHR39596">
    <property type="match status" value="1"/>
</dbReference>
<keyword evidence="2" id="KW-1185">Reference proteome</keyword>
<dbReference type="Proteomes" id="UP001396898">
    <property type="component" value="Unassembled WGS sequence"/>
</dbReference>
<gene>
    <name evidence="1" type="ORF">PG991_014716</name>
</gene>
<reference evidence="1 2" key="1">
    <citation type="submission" date="2023-01" db="EMBL/GenBank/DDBJ databases">
        <title>Analysis of 21 Apiospora genomes using comparative genomics revels a genus with tremendous synthesis potential of carbohydrate active enzymes and secondary metabolites.</title>
        <authorList>
            <person name="Sorensen T."/>
        </authorList>
    </citation>
    <scope>NUCLEOTIDE SEQUENCE [LARGE SCALE GENOMIC DNA]</scope>
    <source>
        <strain evidence="1 2">CBS 20057</strain>
    </source>
</reference>
<comment type="caution">
    <text evidence="1">The sequence shown here is derived from an EMBL/GenBank/DDBJ whole genome shotgun (WGS) entry which is preliminary data.</text>
</comment>
<sequence length="866" mass="98837">MQHLADYGTFDDISVHRLKHESYQDNTDCSVQAFYDYPERCGWRVEQGFMLQRARHDRPTKFAPFLQSWLWFGLIHTVLKGTNGEPLIAESELAGSHSITTEHLPRALQKWADFEKRNRKDAKLRLMMAGCVLEHARRVVVANLAHNIDATEEETSDSEELARLQELPRQDSRHISHVNSLSIMVLGEALSTQRAKIMSDLGIRVQGWNEAQSEVIGWGAPKYVLLRMAQEGWCRRTVRLLRGQLSSNATLFLTALHSHDVSKGHTKLGCTAEVCKAIPAETTSGNYQQQHESDCCRKYCFPVTVHPKTKLYTIIEATNPHNLKENFPIFRYTNINGIAKLQVESWEEHHRPFTTISHIWADGLGNENQNSVHKCKLDYLSKLLERLSEGSTQGSSEWFWLDTLGIPRRSDEDSISWDQFTKIRRTAVIQIGHVFNKATQSIVIDRGLCDIDASERTAGMTMRILTSGWMRRLWTLQEAYLSRGLKIMFKQEDDDFGGILDFDDTLSSMRDTTQLLRQMLMHNTMGFERASIKLSTNAETQTRGSSMIADAWRAVRWRATSKAEDETLALATLLSLPLRETPIYSEGISSNMDSETREKLMCDFWKLVNKHYKGSIPPGIIFLHGSKLSVAGFRWAPQTWMSATVEDHPEPLNFMYGLTELLDEGLLVRFPGFMLHFHDYQRILVLGSDASCPYGFQFPVDPEFNQWYRAEAADKPNMEFLETLPRPGDEDKQLAIIVSRPHPHEFLPEIGLLVQVDDIVSTLTEGDTHKTDIIHCKMISRLKIRRMQDKERSLLRVQDRHICYAETLSVNQKWIVDGFDEISAGPTQQNETTSTGQPDDDLAPLTEIVDALNSVTMALDANNPWL</sequence>
<protein>
    <recommendedName>
        <fullName evidence="3">Heterokaryon incompatibility domain-containing protein</fullName>
    </recommendedName>
</protein>
<organism evidence="1 2">
    <name type="scientific">Apiospora marii</name>
    <dbReference type="NCBI Taxonomy" id="335849"/>
    <lineage>
        <taxon>Eukaryota</taxon>
        <taxon>Fungi</taxon>
        <taxon>Dikarya</taxon>
        <taxon>Ascomycota</taxon>
        <taxon>Pezizomycotina</taxon>
        <taxon>Sordariomycetes</taxon>
        <taxon>Xylariomycetidae</taxon>
        <taxon>Amphisphaeriales</taxon>
        <taxon>Apiosporaceae</taxon>
        <taxon>Apiospora</taxon>
    </lineage>
</organism>
<evidence type="ECO:0008006" key="3">
    <source>
        <dbReference type="Google" id="ProtNLM"/>
    </source>
</evidence>
<dbReference type="PANTHER" id="PTHR39596:SF2">
    <property type="entry name" value="HET DOMAIN PROTEIN (AFU_ORTHOLOGUE AFUA_1G17550)-RELATED"/>
    <property type="match status" value="1"/>
</dbReference>
<dbReference type="EMBL" id="JAQQWI010000019">
    <property type="protein sequence ID" value="KAK7999041.1"/>
    <property type="molecule type" value="Genomic_DNA"/>
</dbReference>
<evidence type="ECO:0000313" key="2">
    <source>
        <dbReference type="Proteomes" id="UP001396898"/>
    </source>
</evidence>